<proteinExistence type="predicted"/>
<protein>
    <submittedName>
        <fullName evidence="1">Uncharacterized protein</fullName>
    </submittedName>
</protein>
<dbReference type="AlphaFoldDB" id="A0AAW0AT43"/>
<sequence>MSCTLPYINRQTVRYHLPAVSQDYHRGSFESASMCYTKRRCQELHSLAYNYCWALCCRWPPIQKLRLCEYVLHRKPRHELHPPGRLQPEGCLQPLLSTSLYPATRTKASTLRVRATPKASSRAAPSQLITTRGLPITTAGLSAVGGHQDESFDFASTCYTESVVTSCTLSVDYNPRAAYNRC</sequence>
<accession>A0AAW0AT43</accession>
<name>A0AAW0AT43_9AGAR</name>
<evidence type="ECO:0000313" key="2">
    <source>
        <dbReference type="Proteomes" id="UP001362999"/>
    </source>
</evidence>
<keyword evidence="2" id="KW-1185">Reference proteome</keyword>
<evidence type="ECO:0000313" key="1">
    <source>
        <dbReference type="EMBL" id="KAK7016251.1"/>
    </source>
</evidence>
<reference evidence="1 2" key="1">
    <citation type="journal article" date="2024" name="J Genomics">
        <title>Draft genome sequencing and assembly of Favolaschia claudopus CIRM-BRFM 2984 isolated from oak limbs.</title>
        <authorList>
            <person name="Navarro D."/>
            <person name="Drula E."/>
            <person name="Chaduli D."/>
            <person name="Cazenave R."/>
            <person name="Ahrendt S."/>
            <person name="Wang J."/>
            <person name="Lipzen A."/>
            <person name="Daum C."/>
            <person name="Barry K."/>
            <person name="Grigoriev I.V."/>
            <person name="Favel A."/>
            <person name="Rosso M.N."/>
            <person name="Martin F."/>
        </authorList>
    </citation>
    <scope>NUCLEOTIDE SEQUENCE [LARGE SCALE GENOMIC DNA]</scope>
    <source>
        <strain evidence="1 2">CIRM-BRFM 2984</strain>
    </source>
</reference>
<dbReference type="EMBL" id="JAWWNJ010000051">
    <property type="protein sequence ID" value="KAK7016251.1"/>
    <property type="molecule type" value="Genomic_DNA"/>
</dbReference>
<organism evidence="1 2">
    <name type="scientific">Favolaschia claudopus</name>
    <dbReference type="NCBI Taxonomy" id="2862362"/>
    <lineage>
        <taxon>Eukaryota</taxon>
        <taxon>Fungi</taxon>
        <taxon>Dikarya</taxon>
        <taxon>Basidiomycota</taxon>
        <taxon>Agaricomycotina</taxon>
        <taxon>Agaricomycetes</taxon>
        <taxon>Agaricomycetidae</taxon>
        <taxon>Agaricales</taxon>
        <taxon>Marasmiineae</taxon>
        <taxon>Mycenaceae</taxon>
        <taxon>Favolaschia</taxon>
    </lineage>
</organism>
<dbReference type="Proteomes" id="UP001362999">
    <property type="component" value="Unassembled WGS sequence"/>
</dbReference>
<comment type="caution">
    <text evidence="1">The sequence shown here is derived from an EMBL/GenBank/DDBJ whole genome shotgun (WGS) entry which is preliminary data.</text>
</comment>
<gene>
    <name evidence="1" type="ORF">R3P38DRAFT_3203033</name>
</gene>